<proteinExistence type="predicted"/>
<reference evidence="2" key="1">
    <citation type="submission" date="2017-07" db="EMBL/GenBank/DDBJ databases">
        <title>Novel pathways for hydrocarbon cycling and metabolic interdependencies in hydrothermal sediment communities.</title>
        <authorList>
            <person name="Dombrowski N."/>
            <person name="Seitz K."/>
            <person name="Teske A."/>
            <person name="Baker B."/>
        </authorList>
    </citation>
    <scope>NUCLEOTIDE SEQUENCE [LARGE SCALE GENOMIC DNA]</scope>
</reference>
<sequence>MALILFVWGCWNVGLSLLIPVSNLVRFDPAGDGLFVSYETNVKYNLAVYEFDHYGIRMDRVECSIERKVLDKGGWDIKIGGGGYMLKLGDVREFGWLVTATWYKCLGVGYVGVGLYYPSIHMRLSVGCQL</sequence>
<evidence type="ECO:0000313" key="2">
    <source>
        <dbReference type="Proteomes" id="UP000216312"/>
    </source>
</evidence>
<dbReference type="AlphaFoldDB" id="A0A257LVQ4"/>
<protein>
    <submittedName>
        <fullName evidence="1">Uncharacterized protein</fullName>
    </submittedName>
</protein>
<dbReference type="EMBL" id="NMUJ01000003">
    <property type="protein sequence ID" value="OYV03502.1"/>
    <property type="molecule type" value="Genomic_DNA"/>
</dbReference>
<accession>A0A257LVQ4</accession>
<gene>
    <name evidence="1" type="ORF">CGW93_00265</name>
</gene>
<evidence type="ECO:0000313" key="1">
    <source>
        <dbReference type="EMBL" id="OYV03502.1"/>
    </source>
</evidence>
<organism evidence="1 2">
    <name type="scientific">candidate division WOR-3 bacterium 4484_18</name>
    <dbReference type="NCBI Taxonomy" id="2020626"/>
    <lineage>
        <taxon>Bacteria</taxon>
        <taxon>Bacteria division WOR-3</taxon>
    </lineage>
</organism>
<comment type="caution">
    <text evidence="1">The sequence shown here is derived from an EMBL/GenBank/DDBJ whole genome shotgun (WGS) entry which is preliminary data.</text>
</comment>
<dbReference type="Proteomes" id="UP000216312">
    <property type="component" value="Unassembled WGS sequence"/>
</dbReference>
<name>A0A257LVQ4_UNCW3</name>